<accession>A0A167VYF8</accession>
<dbReference type="AlphaFoldDB" id="A0A167VYF8"/>
<organism evidence="3 4">
    <name type="scientific">Moelleriella libera RCEF 2490</name>
    <dbReference type="NCBI Taxonomy" id="1081109"/>
    <lineage>
        <taxon>Eukaryota</taxon>
        <taxon>Fungi</taxon>
        <taxon>Dikarya</taxon>
        <taxon>Ascomycota</taxon>
        <taxon>Pezizomycotina</taxon>
        <taxon>Sordariomycetes</taxon>
        <taxon>Hypocreomycetidae</taxon>
        <taxon>Hypocreales</taxon>
        <taxon>Clavicipitaceae</taxon>
        <taxon>Moelleriella</taxon>
    </lineage>
</organism>
<dbReference type="Proteomes" id="UP000078544">
    <property type="component" value="Unassembled WGS sequence"/>
</dbReference>
<feature type="coiled-coil region" evidence="1">
    <location>
        <begin position="1"/>
        <end position="161"/>
    </location>
</feature>
<feature type="compositionally biased region" description="Polar residues" evidence="2">
    <location>
        <begin position="357"/>
        <end position="378"/>
    </location>
</feature>
<feature type="compositionally biased region" description="Polar residues" evidence="2">
    <location>
        <begin position="226"/>
        <end position="241"/>
    </location>
</feature>
<feature type="compositionally biased region" description="Polar residues" evidence="2">
    <location>
        <begin position="588"/>
        <end position="597"/>
    </location>
</feature>
<keyword evidence="4" id="KW-1185">Reference proteome</keyword>
<feature type="compositionally biased region" description="Polar residues" evidence="2">
    <location>
        <begin position="320"/>
        <end position="330"/>
    </location>
</feature>
<feature type="region of interest" description="Disordered" evidence="2">
    <location>
        <begin position="226"/>
        <end position="382"/>
    </location>
</feature>
<evidence type="ECO:0000313" key="3">
    <source>
        <dbReference type="EMBL" id="KZZ88178.1"/>
    </source>
</evidence>
<proteinExistence type="predicted"/>
<reference evidence="3 4" key="1">
    <citation type="journal article" date="2016" name="Genome Biol. Evol.">
        <title>Divergent and convergent evolution of fungal pathogenicity.</title>
        <authorList>
            <person name="Shang Y."/>
            <person name="Xiao G."/>
            <person name="Zheng P."/>
            <person name="Cen K."/>
            <person name="Zhan S."/>
            <person name="Wang C."/>
        </authorList>
    </citation>
    <scope>NUCLEOTIDE SEQUENCE [LARGE SCALE GENOMIC DNA]</scope>
    <source>
        <strain evidence="3 4">RCEF 2490</strain>
    </source>
</reference>
<dbReference type="OrthoDB" id="4088568at2759"/>
<keyword evidence="1" id="KW-0175">Coiled coil</keyword>
<evidence type="ECO:0000256" key="1">
    <source>
        <dbReference type="SAM" id="Coils"/>
    </source>
</evidence>
<feature type="region of interest" description="Disordered" evidence="2">
    <location>
        <begin position="550"/>
        <end position="621"/>
    </location>
</feature>
<gene>
    <name evidence="3" type="ORF">AAL_08160</name>
</gene>
<feature type="compositionally biased region" description="Basic and acidic residues" evidence="2">
    <location>
        <begin position="600"/>
        <end position="616"/>
    </location>
</feature>
<protein>
    <submittedName>
        <fullName evidence="3">Uncharacterized protein</fullName>
    </submittedName>
</protein>
<feature type="compositionally biased region" description="Low complexity" evidence="2">
    <location>
        <begin position="291"/>
        <end position="301"/>
    </location>
</feature>
<feature type="compositionally biased region" description="Polar residues" evidence="2">
    <location>
        <begin position="302"/>
        <end position="313"/>
    </location>
</feature>
<evidence type="ECO:0000256" key="2">
    <source>
        <dbReference type="SAM" id="MobiDB-lite"/>
    </source>
</evidence>
<name>A0A167VYF8_9HYPO</name>
<evidence type="ECO:0000313" key="4">
    <source>
        <dbReference type="Proteomes" id="UP000078544"/>
    </source>
</evidence>
<dbReference type="STRING" id="1081109.A0A167VYF8"/>
<feature type="coiled-coil region" evidence="1">
    <location>
        <begin position="191"/>
        <end position="225"/>
    </location>
</feature>
<comment type="caution">
    <text evidence="3">The sequence shown here is derived from an EMBL/GenBank/DDBJ whole genome shotgun (WGS) entry which is preliminary data.</text>
</comment>
<dbReference type="EMBL" id="AZGY01000031">
    <property type="protein sequence ID" value="KZZ88178.1"/>
    <property type="molecule type" value="Genomic_DNA"/>
</dbReference>
<sequence length="661" mass="72976">MAEAKRERLEFDTRIERLEMDKQELEVENALKIEENKNLLEQLEALNSTLSDSDVKIKALESHLLSTQQTVRRLEAAASRTADVERHLAILEDEQDKLHKEIRSSKEDARTHAQRFKEAQRGILDMQDQLERIEEEARQERERHTEVIERMERQREIEKRLDTAAGRLKGAAATKSIHEQKHGNKIVGHFVRDLLQDNANLQLGIAELREMLINSNDEIQSLRDQLTQHQPMPQETSSAASTLRAELGAASEGPSISQGLHIHHHYHVTPKQELRKPKKKRHGLLPGVFTPPAVSAPSSPSQCSQWGMSSSPTAPMLLSSAPQEQTTPTLSRPRPTWDIRSEPASDLSSSVPSSPPTHQLQVFDTSPAVSDPINSPLTSLDPLSPKWGLSHSKRHSTSSTHSFQSLGISLFSSIPDTPPGMSQLGYLEHNIAEEDLQSQSLPPVRPSLQLPVRDKTLSEELFVAGDSARFPDMIPPPRRPLQRVSSHESIMSLTGGLDIHTLKSRPSQMTLRPLGGADAVVTGVIARPTLAQSSAKRSTAALRSHFAGLQTPRSVSNPAEANPAVSPVPGTSGPLGKLAGWRPWGSSPADSSTSTPLKNEATRTLKDKDRDRDLHRSPGINQIGAIPGFQQYWSSQKRRGAPAQVTTKTVDRAALTEILRE</sequence>